<accession>A0A8B2NME1</accession>
<dbReference type="InterPro" id="IPR002818">
    <property type="entry name" value="DJ-1/PfpI"/>
</dbReference>
<dbReference type="Gene3D" id="3.40.50.880">
    <property type="match status" value="1"/>
</dbReference>
<keyword evidence="1" id="KW-0805">Transcription regulation</keyword>
<dbReference type="InterPro" id="IPR018062">
    <property type="entry name" value="HTH_AraC-typ_CS"/>
</dbReference>
<evidence type="ECO:0000259" key="4">
    <source>
        <dbReference type="PROSITE" id="PS01124"/>
    </source>
</evidence>
<dbReference type="InterPro" id="IPR018060">
    <property type="entry name" value="HTH_AraC"/>
</dbReference>
<reference evidence="5 6" key="1">
    <citation type="submission" date="2018-05" db="EMBL/GenBank/DDBJ databases">
        <title>Acuticoccus sediminis sp. nov., isolated from deep-sea sediment of Indian Ocean.</title>
        <authorList>
            <person name="Liu X."/>
            <person name="Lai Q."/>
            <person name="Du Y."/>
            <person name="Sun F."/>
            <person name="Zhang X."/>
            <person name="Wang S."/>
            <person name="Shao Z."/>
        </authorList>
    </citation>
    <scope>NUCLEOTIDE SEQUENCE [LARGE SCALE GENOMIC DNA]</scope>
    <source>
        <strain evidence="5 6">PTG4-2</strain>
    </source>
</reference>
<evidence type="ECO:0000313" key="5">
    <source>
        <dbReference type="EMBL" id="RAH97416.1"/>
    </source>
</evidence>
<dbReference type="PRINTS" id="PR00032">
    <property type="entry name" value="HTHARAC"/>
</dbReference>
<dbReference type="Pfam" id="PF12833">
    <property type="entry name" value="HTH_18"/>
    <property type="match status" value="1"/>
</dbReference>
<keyword evidence="6" id="KW-1185">Reference proteome</keyword>
<dbReference type="GO" id="GO:0003700">
    <property type="term" value="F:DNA-binding transcription factor activity"/>
    <property type="evidence" value="ECO:0007669"/>
    <property type="project" value="InterPro"/>
</dbReference>
<protein>
    <submittedName>
        <fullName evidence="5">AraC family transcriptional regulator</fullName>
    </submittedName>
</protein>
<dbReference type="InterPro" id="IPR020449">
    <property type="entry name" value="Tscrpt_reg_AraC-type_HTH"/>
</dbReference>
<dbReference type="InterPro" id="IPR029062">
    <property type="entry name" value="Class_I_gatase-like"/>
</dbReference>
<comment type="caution">
    <text evidence="5">The sequence shown here is derived from an EMBL/GenBank/DDBJ whole genome shotgun (WGS) entry which is preliminary data.</text>
</comment>
<dbReference type="OrthoDB" id="9793400at2"/>
<dbReference type="CDD" id="cd03138">
    <property type="entry name" value="GATase1_AraC_2"/>
    <property type="match status" value="1"/>
</dbReference>
<dbReference type="InterPro" id="IPR009057">
    <property type="entry name" value="Homeodomain-like_sf"/>
</dbReference>
<dbReference type="EMBL" id="QHHQ01000009">
    <property type="protein sequence ID" value="RAH97416.1"/>
    <property type="molecule type" value="Genomic_DNA"/>
</dbReference>
<dbReference type="PROSITE" id="PS01124">
    <property type="entry name" value="HTH_ARAC_FAMILY_2"/>
    <property type="match status" value="1"/>
</dbReference>
<feature type="domain" description="HTH araC/xylS-type" evidence="4">
    <location>
        <begin position="254"/>
        <end position="352"/>
    </location>
</feature>
<dbReference type="PANTHER" id="PTHR43130">
    <property type="entry name" value="ARAC-FAMILY TRANSCRIPTIONAL REGULATOR"/>
    <property type="match status" value="1"/>
</dbReference>
<dbReference type="SUPFAM" id="SSF52317">
    <property type="entry name" value="Class I glutamine amidotransferase-like"/>
    <property type="match status" value="1"/>
</dbReference>
<dbReference type="InterPro" id="IPR052158">
    <property type="entry name" value="INH-QAR"/>
</dbReference>
<dbReference type="Gene3D" id="1.10.10.60">
    <property type="entry name" value="Homeodomain-like"/>
    <property type="match status" value="1"/>
</dbReference>
<dbReference type="Pfam" id="PF01965">
    <property type="entry name" value="DJ-1_PfpI"/>
    <property type="match status" value="1"/>
</dbReference>
<dbReference type="PANTHER" id="PTHR43130:SF3">
    <property type="entry name" value="HTH-TYPE TRANSCRIPTIONAL REGULATOR RV1931C"/>
    <property type="match status" value="1"/>
</dbReference>
<evidence type="ECO:0000256" key="2">
    <source>
        <dbReference type="ARBA" id="ARBA00023125"/>
    </source>
</evidence>
<name>A0A8B2NME1_9HYPH</name>
<dbReference type="SMART" id="SM00342">
    <property type="entry name" value="HTH_ARAC"/>
    <property type="match status" value="1"/>
</dbReference>
<keyword evidence="3" id="KW-0804">Transcription</keyword>
<dbReference type="AlphaFoldDB" id="A0A8B2NME1"/>
<dbReference type="SUPFAM" id="SSF46689">
    <property type="entry name" value="Homeodomain-like"/>
    <property type="match status" value="2"/>
</dbReference>
<dbReference type="PROSITE" id="PS00041">
    <property type="entry name" value="HTH_ARAC_FAMILY_1"/>
    <property type="match status" value="1"/>
</dbReference>
<dbReference type="Proteomes" id="UP000249590">
    <property type="component" value="Unassembled WGS sequence"/>
</dbReference>
<evidence type="ECO:0000313" key="6">
    <source>
        <dbReference type="Proteomes" id="UP000249590"/>
    </source>
</evidence>
<dbReference type="GO" id="GO:0043565">
    <property type="term" value="F:sequence-specific DNA binding"/>
    <property type="evidence" value="ECO:0007669"/>
    <property type="project" value="InterPro"/>
</dbReference>
<evidence type="ECO:0000256" key="3">
    <source>
        <dbReference type="ARBA" id="ARBA00023163"/>
    </source>
</evidence>
<keyword evidence="2" id="KW-0238">DNA-binding</keyword>
<gene>
    <name evidence="5" type="ORF">DLJ53_29940</name>
</gene>
<sequence length="360" mass="39233">MVVSAKPVESSRNVPPSSVVSAEKSGIIDAYLLCLPESSGSSLYGMLEILAVTGTAWRTASRAEPGRALIRPHVVSPTGEPYTGLHGIPIRPDLAFRDVTAPEVVIITDLWLTPDDAITDRHEEAKAWLRSCFEAGSTIYSACSGSVLLAAAGLLDGRIATSHWGLEDLFRRSFPLVRFEVGSTLCLSDPTGRLVTSGGASSWHDLAIHIISRHTSPGEALDIAKFFLMKWHSEGQLPYSALVRRLPHADGVVRRAEAWLAENYAQPDPVAAVVKVCGIAERSLKRRFKDATGTSLLCYAQNLRIEAAKRILETDDRPVESIATAVGYGNQTFFREVFKRSTGLTPAAYRRMFRPFVNAA</sequence>
<proteinExistence type="predicted"/>
<evidence type="ECO:0000256" key="1">
    <source>
        <dbReference type="ARBA" id="ARBA00023015"/>
    </source>
</evidence>
<organism evidence="5 6">
    <name type="scientific">Acuticoccus sediminis</name>
    <dbReference type="NCBI Taxonomy" id="2184697"/>
    <lineage>
        <taxon>Bacteria</taxon>
        <taxon>Pseudomonadati</taxon>
        <taxon>Pseudomonadota</taxon>
        <taxon>Alphaproteobacteria</taxon>
        <taxon>Hyphomicrobiales</taxon>
        <taxon>Amorphaceae</taxon>
        <taxon>Acuticoccus</taxon>
    </lineage>
</organism>